<name>A0AC34Q2K5_9BILA</name>
<organism evidence="1 2">
    <name type="scientific">Panagrolaimus sp. JU765</name>
    <dbReference type="NCBI Taxonomy" id="591449"/>
    <lineage>
        <taxon>Eukaryota</taxon>
        <taxon>Metazoa</taxon>
        <taxon>Ecdysozoa</taxon>
        <taxon>Nematoda</taxon>
        <taxon>Chromadorea</taxon>
        <taxon>Rhabditida</taxon>
        <taxon>Tylenchina</taxon>
        <taxon>Panagrolaimomorpha</taxon>
        <taxon>Panagrolaimoidea</taxon>
        <taxon>Panagrolaimidae</taxon>
        <taxon>Panagrolaimus</taxon>
    </lineage>
</organism>
<accession>A0AC34Q2K5</accession>
<reference evidence="2" key="1">
    <citation type="submission" date="2022-11" db="UniProtKB">
        <authorList>
            <consortium name="WormBaseParasite"/>
        </authorList>
    </citation>
    <scope>IDENTIFICATION</scope>
</reference>
<dbReference type="WBParaSite" id="JU765_v2.g12279.t1">
    <property type="protein sequence ID" value="JU765_v2.g12279.t1"/>
    <property type="gene ID" value="JU765_v2.g12279"/>
</dbReference>
<dbReference type="Proteomes" id="UP000887576">
    <property type="component" value="Unplaced"/>
</dbReference>
<evidence type="ECO:0000313" key="1">
    <source>
        <dbReference type="Proteomes" id="UP000887576"/>
    </source>
</evidence>
<sequence length="152" mass="17667">MAAAYICRRYILDEKQLADTFDLLDVDKDGRLSRAEIAALLRTIKVEPTRIELDFIFNEMDRDKSGKINKEEFVNYMRSPPIHRITIGELEQQFKQFDRDGDGAITEDELEAILAETADLHDKEVISQMFEATDLNNDGRITFLEFVKMMKE</sequence>
<protein>
    <submittedName>
        <fullName evidence="2">EF-hand domain-containing protein</fullName>
    </submittedName>
</protein>
<evidence type="ECO:0000313" key="2">
    <source>
        <dbReference type="WBParaSite" id="JU765_v2.g12279.t1"/>
    </source>
</evidence>
<proteinExistence type="predicted"/>